<dbReference type="Pfam" id="PF12352">
    <property type="entry name" value="V-SNARE_C"/>
    <property type="match status" value="1"/>
</dbReference>
<evidence type="ECO:0000256" key="2">
    <source>
        <dbReference type="ARBA" id="ARBA00006108"/>
    </source>
</evidence>
<dbReference type="Pfam" id="PF05008">
    <property type="entry name" value="V-SNARE"/>
    <property type="match status" value="1"/>
</dbReference>
<dbReference type="AlphaFoldDB" id="A0A6P4YSX9"/>
<dbReference type="RefSeq" id="XP_019627473.1">
    <property type="nucleotide sequence ID" value="XM_019771914.1"/>
</dbReference>
<dbReference type="KEGG" id="bbel:109472259"/>
<keyword evidence="6 10" id="KW-1133">Transmembrane helix</keyword>
<dbReference type="FunFam" id="1.20.5.110:FF:000002">
    <property type="entry name" value="Vesicle transport through interaction with t-SNAREsB"/>
    <property type="match status" value="1"/>
</dbReference>
<dbReference type="GO" id="GO:0006896">
    <property type="term" value="P:Golgi to vacuole transport"/>
    <property type="evidence" value="ECO:0007669"/>
    <property type="project" value="TreeGrafter"/>
</dbReference>
<dbReference type="CDD" id="cd15890">
    <property type="entry name" value="SNARE_Vti1b"/>
    <property type="match status" value="1"/>
</dbReference>
<evidence type="ECO:0000256" key="10">
    <source>
        <dbReference type="SAM" id="Phobius"/>
    </source>
</evidence>
<feature type="transmembrane region" description="Helical" evidence="10">
    <location>
        <begin position="201"/>
        <end position="223"/>
    </location>
</feature>
<evidence type="ECO:0000256" key="6">
    <source>
        <dbReference type="ARBA" id="ARBA00022989"/>
    </source>
</evidence>
<dbReference type="GO" id="GO:0016236">
    <property type="term" value="P:macroautophagy"/>
    <property type="evidence" value="ECO:0007669"/>
    <property type="project" value="TreeGrafter"/>
</dbReference>
<comment type="subcellular location">
    <subcellularLocation>
        <location evidence="1">Membrane</location>
        <topology evidence="1">Single-pass type IV membrane protein</topology>
    </subcellularLocation>
</comment>
<dbReference type="InterPro" id="IPR038407">
    <property type="entry name" value="v-SNARE_N_sf"/>
</dbReference>
<dbReference type="GO" id="GO:1903076">
    <property type="term" value="P:regulation of protein localization to plasma membrane"/>
    <property type="evidence" value="ECO:0007669"/>
    <property type="project" value="TreeGrafter"/>
</dbReference>
<dbReference type="GO" id="GO:0042147">
    <property type="term" value="P:retrograde transport, endosome to Golgi"/>
    <property type="evidence" value="ECO:0007669"/>
    <property type="project" value="TreeGrafter"/>
</dbReference>
<evidence type="ECO:0000256" key="1">
    <source>
        <dbReference type="ARBA" id="ARBA00004211"/>
    </source>
</evidence>
<evidence type="ECO:0000256" key="8">
    <source>
        <dbReference type="ARBA" id="ARBA00023136"/>
    </source>
</evidence>
<feature type="domain" description="T-SNARE coiled-coil homology" evidence="11">
    <location>
        <begin position="125"/>
        <end position="192"/>
    </location>
</feature>
<organism evidence="12 13">
    <name type="scientific">Branchiostoma belcheri</name>
    <name type="common">Amphioxus</name>
    <dbReference type="NCBI Taxonomy" id="7741"/>
    <lineage>
        <taxon>Eukaryota</taxon>
        <taxon>Metazoa</taxon>
        <taxon>Chordata</taxon>
        <taxon>Cephalochordata</taxon>
        <taxon>Leptocardii</taxon>
        <taxon>Amphioxiformes</taxon>
        <taxon>Branchiostomatidae</taxon>
        <taxon>Branchiostoma</taxon>
    </lineage>
</organism>
<dbReference type="GO" id="GO:0031902">
    <property type="term" value="C:late endosome membrane"/>
    <property type="evidence" value="ECO:0007669"/>
    <property type="project" value="TreeGrafter"/>
</dbReference>
<reference evidence="13" key="1">
    <citation type="submission" date="2025-08" db="UniProtKB">
        <authorList>
            <consortium name="RefSeq"/>
        </authorList>
    </citation>
    <scope>IDENTIFICATION</scope>
    <source>
        <tissue evidence="13">Gonad</tissue>
    </source>
</reference>
<keyword evidence="5" id="KW-0653">Protein transport</keyword>
<dbReference type="GO" id="GO:0005789">
    <property type="term" value="C:endoplasmic reticulum membrane"/>
    <property type="evidence" value="ECO:0007669"/>
    <property type="project" value="TreeGrafter"/>
</dbReference>
<dbReference type="SUPFAM" id="SSF47661">
    <property type="entry name" value="t-snare proteins"/>
    <property type="match status" value="1"/>
</dbReference>
<accession>A0A6P4YSX9</accession>
<keyword evidence="4 10" id="KW-0812">Transmembrane</keyword>
<sequence length="239" mass="27575">MSSEDFENHEEDFRNLYEELRRTAQSRLPNAFGEERKRIVREVMRGIEECTTLVQEMEEEVKLAPPTYRPQMLSRLRNYRRDLDKLQREMKQASGTGMMRDELMSGGTYDPDSDEARMSASHRSKMLQGLESLNRTSASIERSTRIAVESEQIGTETIEELGEQREQLVRTRDRVQDMDQNLSTSKKILNAMSRRVMTNKLILGMIILVELAILLGLIAYKWIIPKSGNHPAPTPPPHP</sequence>
<gene>
    <name evidence="13" type="primary">LOC109472259</name>
</gene>
<evidence type="ECO:0000259" key="11">
    <source>
        <dbReference type="SMART" id="SM00397"/>
    </source>
</evidence>
<name>A0A6P4YSX9_BRABE</name>
<proteinExistence type="inferred from homology"/>
<keyword evidence="3" id="KW-0813">Transport</keyword>
<evidence type="ECO:0000256" key="7">
    <source>
        <dbReference type="ARBA" id="ARBA00023054"/>
    </source>
</evidence>
<dbReference type="SUPFAM" id="SSF58038">
    <property type="entry name" value="SNARE fusion complex"/>
    <property type="match status" value="1"/>
</dbReference>
<comment type="similarity">
    <text evidence="2">Belongs to the VTI1 family.</text>
</comment>
<evidence type="ECO:0000256" key="9">
    <source>
        <dbReference type="SAM" id="Coils"/>
    </source>
</evidence>
<evidence type="ECO:0000256" key="5">
    <source>
        <dbReference type="ARBA" id="ARBA00022927"/>
    </source>
</evidence>
<dbReference type="GO" id="GO:0005794">
    <property type="term" value="C:Golgi apparatus"/>
    <property type="evidence" value="ECO:0007669"/>
    <property type="project" value="TreeGrafter"/>
</dbReference>
<protein>
    <submittedName>
        <fullName evidence="13">Vesicle transport through interaction with t-SNAREs homolog 1B-like</fullName>
    </submittedName>
</protein>
<dbReference type="InterPro" id="IPR007705">
    <property type="entry name" value="Vesicle_trsprt_v-SNARE_N"/>
</dbReference>
<dbReference type="GO" id="GO:0005829">
    <property type="term" value="C:cytosol"/>
    <property type="evidence" value="ECO:0007669"/>
    <property type="project" value="GOC"/>
</dbReference>
<dbReference type="Gene3D" id="1.20.5.110">
    <property type="match status" value="1"/>
</dbReference>
<dbReference type="GO" id="GO:0048280">
    <property type="term" value="P:vesicle fusion with Golgi apparatus"/>
    <property type="evidence" value="ECO:0007669"/>
    <property type="project" value="TreeGrafter"/>
</dbReference>
<dbReference type="InterPro" id="IPR010989">
    <property type="entry name" value="SNARE"/>
</dbReference>
<dbReference type="InterPro" id="IPR000727">
    <property type="entry name" value="T_SNARE_dom"/>
</dbReference>
<dbReference type="Proteomes" id="UP000515135">
    <property type="component" value="Unplaced"/>
</dbReference>
<dbReference type="PANTHER" id="PTHR21230">
    <property type="entry name" value="VESICLE TRANSPORT V-SNARE PROTEIN VTI1-RELATED"/>
    <property type="match status" value="1"/>
</dbReference>
<dbReference type="GO" id="GO:0006891">
    <property type="term" value="P:intra-Golgi vesicle-mediated transport"/>
    <property type="evidence" value="ECO:0007669"/>
    <property type="project" value="TreeGrafter"/>
</dbReference>
<feature type="coiled-coil region" evidence="9">
    <location>
        <begin position="69"/>
        <end position="96"/>
    </location>
</feature>
<keyword evidence="7 9" id="KW-0175">Coiled coil</keyword>
<keyword evidence="12" id="KW-1185">Reference proteome</keyword>
<dbReference type="GO" id="GO:0006886">
    <property type="term" value="P:intracellular protein transport"/>
    <property type="evidence" value="ECO:0007669"/>
    <property type="project" value="InterPro"/>
</dbReference>
<evidence type="ECO:0000313" key="13">
    <source>
        <dbReference type="RefSeq" id="XP_019627473.1"/>
    </source>
</evidence>
<evidence type="ECO:0000256" key="4">
    <source>
        <dbReference type="ARBA" id="ARBA00022692"/>
    </source>
</evidence>
<dbReference type="GO" id="GO:0000149">
    <property type="term" value="F:SNARE binding"/>
    <property type="evidence" value="ECO:0007669"/>
    <property type="project" value="TreeGrafter"/>
</dbReference>
<dbReference type="SMART" id="SM00397">
    <property type="entry name" value="t_SNARE"/>
    <property type="match status" value="1"/>
</dbReference>
<dbReference type="GO" id="GO:0005484">
    <property type="term" value="F:SNAP receptor activity"/>
    <property type="evidence" value="ECO:0007669"/>
    <property type="project" value="TreeGrafter"/>
</dbReference>
<evidence type="ECO:0000256" key="3">
    <source>
        <dbReference type="ARBA" id="ARBA00022448"/>
    </source>
</evidence>
<evidence type="ECO:0000313" key="12">
    <source>
        <dbReference type="Proteomes" id="UP000515135"/>
    </source>
</evidence>
<keyword evidence="8 10" id="KW-0472">Membrane</keyword>
<dbReference type="GO" id="GO:0012507">
    <property type="term" value="C:ER to Golgi transport vesicle membrane"/>
    <property type="evidence" value="ECO:0007669"/>
    <property type="project" value="TreeGrafter"/>
</dbReference>
<dbReference type="Gene3D" id="1.20.58.400">
    <property type="entry name" value="t-snare proteins"/>
    <property type="match status" value="1"/>
</dbReference>
<dbReference type="GO" id="GO:0031201">
    <property type="term" value="C:SNARE complex"/>
    <property type="evidence" value="ECO:0007669"/>
    <property type="project" value="TreeGrafter"/>
</dbReference>
<dbReference type="OrthoDB" id="430637at2759"/>
<dbReference type="PANTHER" id="PTHR21230:SF89">
    <property type="entry name" value="VESICLE TRANSPORT THROUGH INTERACTION WITH T-SNARES HOMOLOG 1B"/>
    <property type="match status" value="1"/>
</dbReference>
<dbReference type="GeneID" id="109472259"/>